<evidence type="ECO:0000313" key="3">
    <source>
        <dbReference type="WBParaSite" id="Pan_g12535.t1"/>
    </source>
</evidence>
<dbReference type="Proteomes" id="UP000492821">
    <property type="component" value="Unassembled WGS sequence"/>
</dbReference>
<name>A0A7E4UU40_PANRE</name>
<evidence type="ECO:0000256" key="1">
    <source>
        <dbReference type="SAM" id="MobiDB-lite"/>
    </source>
</evidence>
<organism evidence="2 3">
    <name type="scientific">Panagrellus redivivus</name>
    <name type="common">Microworm</name>
    <dbReference type="NCBI Taxonomy" id="6233"/>
    <lineage>
        <taxon>Eukaryota</taxon>
        <taxon>Metazoa</taxon>
        <taxon>Ecdysozoa</taxon>
        <taxon>Nematoda</taxon>
        <taxon>Chromadorea</taxon>
        <taxon>Rhabditida</taxon>
        <taxon>Tylenchina</taxon>
        <taxon>Panagrolaimomorpha</taxon>
        <taxon>Panagrolaimoidea</taxon>
        <taxon>Panagrolaimidae</taxon>
        <taxon>Panagrellus</taxon>
    </lineage>
</organism>
<proteinExistence type="predicted"/>
<reference evidence="3" key="2">
    <citation type="submission" date="2020-10" db="UniProtKB">
        <authorList>
            <consortium name="WormBaseParasite"/>
        </authorList>
    </citation>
    <scope>IDENTIFICATION</scope>
</reference>
<dbReference type="AlphaFoldDB" id="A0A7E4UU40"/>
<reference evidence="2" key="1">
    <citation type="journal article" date="2013" name="Genetics">
        <title>The draft genome and transcriptome of Panagrellus redivivus are shaped by the harsh demands of a free-living lifestyle.</title>
        <authorList>
            <person name="Srinivasan J."/>
            <person name="Dillman A.R."/>
            <person name="Macchietto M.G."/>
            <person name="Heikkinen L."/>
            <person name="Lakso M."/>
            <person name="Fracchia K.M."/>
            <person name="Antoshechkin I."/>
            <person name="Mortazavi A."/>
            <person name="Wong G."/>
            <person name="Sternberg P.W."/>
        </authorList>
    </citation>
    <scope>NUCLEOTIDE SEQUENCE [LARGE SCALE GENOMIC DNA]</scope>
    <source>
        <strain evidence="2">MT8872</strain>
    </source>
</reference>
<feature type="region of interest" description="Disordered" evidence="1">
    <location>
        <begin position="1"/>
        <end position="23"/>
    </location>
</feature>
<feature type="region of interest" description="Disordered" evidence="1">
    <location>
        <begin position="256"/>
        <end position="280"/>
    </location>
</feature>
<dbReference type="WBParaSite" id="Pan_g12535.t1">
    <property type="protein sequence ID" value="Pan_g12535.t1"/>
    <property type="gene ID" value="Pan_g12535"/>
</dbReference>
<accession>A0A7E4UU40</accession>
<evidence type="ECO:0000313" key="2">
    <source>
        <dbReference type="Proteomes" id="UP000492821"/>
    </source>
</evidence>
<sequence length="280" mass="31227">MASIGSESSVRGSEYDPNDDIGGKISGVELEERWSEVLAKAQARLERRGEESRVRISRTRNASAKMRIAGVKVVDYRGVLFDKTWTKKQSEALVLKNSLLYHKYYLGAGTSKFAEEAVKVRGGWNLYHATNVSLPEAAVSNSEAIDYPSTGALKIVYRRIDSGAFEHYEIKRRSTGGYYVAYGDPEAPRFETVFGLVYYYDNYAHLNTENFKMEVFPLWAKAVPVPTISEYSVISSEGSSWIPGDSVFDDTIASTVSPSSDSSSFSLSKRQKTFDFTTES</sequence>
<feature type="compositionally biased region" description="Low complexity" evidence="1">
    <location>
        <begin position="256"/>
        <end position="268"/>
    </location>
</feature>
<protein>
    <submittedName>
        <fullName evidence="3">Tudor domain-containing protein</fullName>
    </submittedName>
</protein>
<keyword evidence="2" id="KW-1185">Reference proteome</keyword>
<feature type="compositionally biased region" description="Polar residues" evidence="1">
    <location>
        <begin position="1"/>
        <end position="11"/>
    </location>
</feature>